<feature type="compositionally biased region" description="Basic and acidic residues" evidence="3">
    <location>
        <begin position="277"/>
        <end position="293"/>
    </location>
</feature>
<sequence length="467" mass="54157">MEESGTDVEWFRFKAWSLECDAKRELAQQRQVELKAISQEEEQKRQRWEQELWSDLTQLRKRLEALSRNLQLAGSEELRQMVSTMEHKLKVQSEQSRQEYEELCAEEIHLEEALQASLARFDAWTSCASAVAPARSARSATPARAPRARSARSAPGRRRSGPSRARTGRDVKARVEEISKKLATPRHVGGWCQADHDAFLRLLVGRFRGRATGDFLAEAQELLPHLQHEQLLQHARWMLEQDALRAERQQLLDAWRAEKATEAQRPIAQEAQQESQEQLRAEEERRQSLAEKKKQVEAWRRQKGLEAERLAAEKLRCEEEQRRKAQRRREELQTKKQDMEQWREVKKEALRQSKRASQAPSSVPLSHEQLQRLRARSEQLLRHREQLQSAAKAAKGRFAPPERAAKSEAYAHVQGRLSSSTQDFVLRARERQEEEVATFCRGRVAGNFAHQGLVRTLRASPGWRNMC</sequence>
<dbReference type="PANTHER" id="PTHR21549">
    <property type="entry name" value="MUTATED IN BLADDER CANCER 1"/>
    <property type="match status" value="1"/>
</dbReference>
<keyword evidence="1 2" id="KW-0175">Coiled coil</keyword>
<feature type="compositionally biased region" description="Basic residues" evidence="3">
    <location>
        <begin position="146"/>
        <end position="161"/>
    </location>
</feature>
<evidence type="ECO:0000313" key="4">
    <source>
        <dbReference type="EMBL" id="CAK9034043.1"/>
    </source>
</evidence>
<reference evidence="4 5" key="1">
    <citation type="submission" date="2024-02" db="EMBL/GenBank/DDBJ databases">
        <authorList>
            <person name="Chen Y."/>
            <person name="Shah S."/>
            <person name="Dougan E. K."/>
            <person name="Thang M."/>
            <person name="Chan C."/>
        </authorList>
    </citation>
    <scope>NUCLEOTIDE SEQUENCE [LARGE SCALE GENOMIC DNA]</scope>
</reference>
<feature type="compositionally biased region" description="Basic and acidic residues" evidence="3">
    <location>
        <begin position="328"/>
        <end position="351"/>
    </location>
</feature>
<evidence type="ECO:0000256" key="2">
    <source>
        <dbReference type="SAM" id="Coils"/>
    </source>
</evidence>
<dbReference type="InterPro" id="IPR039902">
    <property type="entry name" value="CCDC148/CCDC112"/>
</dbReference>
<evidence type="ECO:0000256" key="1">
    <source>
        <dbReference type="ARBA" id="ARBA00023054"/>
    </source>
</evidence>
<dbReference type="PANTHER" id="PTHR21549:SF0">
    <property type="entry name" value="COILED-COIL DOMAIN-CONTAINING PROTEIN 112"/>
    <property type="match status" value="1"/>
</dbReference>
<evidence type="ECO:0000256" key="3">
    <source>
        <dbReference type="SAM" id="MobiDB-lite"/>
    </source>
</evidence>
<dbReference type="Proteomes" id="UP001642484">
    <property type="component" value="Unassembled WGS sequence"/>
</dbReference>
<organism evidence="4 5">
    <name type="scientific">Durusdinium trenchii</name>
    <dbReference type="NCBI Taxonomy" id="1381693"/>
    <lineage>
        <taxon>Eukaryota</taxon>
        <taxon>Sar</taxon>
        <taxon>Alveolata</taxon>
        <taxon>Dinophyceae</taxon>
        <taxon>Suessiales</taxon>
        <taxon>Symbiodiniaceae</taxon>
        <taxon>Durusdinium</taxon>
    </lineage>
</organism>
<keyword evidence="5" id="KW-1185">Reference proteome</keyword>
<protein>
    <submittedName>
        <fullName evidence="4">Uncharacterized protein</fullName>
    </submittedName>
</protein>
<feature type="coiled-coil region" evidence="2">
    <location>
        <begin position="23"/>
        <end position="76"/>
    </location>
</feature>
<comment type="caution">
    <text evidence="4">The sequence shown here is derived from an EMBL/GenBank/DDBJ whole genome shotgun (WGS) entry which is preliminary data.</text>
</comment>
<dbReference type="EMBL" id="CAXAMN010011112">
    <property type="protein sequence ID" value="CAK9034043.1"/>
    <property type="molecule type" value="Genomic_DNA"/>
</dbReference>
<evidence type="ECO:0000313" key="5">
    <source>
        <dbReference type="Proteomes" id="UP001642484"/>
    </source>
</evidence>
<name>A0ABP0L545_9DINO</name>
<proteinExistence type="predicted"/>
<feature type="region of interest" description="Disordered" evidence="3">
    <location>
        <begin position="132"/>
        <end position="171"/>
    </location>
</feature>
<accession>A0ABP0L545</accession>
<feature type="region of interest" description="Disordered" evidence="3">
    <location>
        <begin position="263"/>
        <end position="293"/>
    </location>
</feature>
<feature type="region of interest" description="Disordered" evidence="3">
    <location>
        <begin position="328"/>
        <end position="369"/>
    </location>
</feature>
<gene>
    <name evidence="4" type="ORF">CCMP2556_LOCUS19312</name>
</gene>
<feature type="compositionally biased region" description="Polar residues" evidence="3">
    <location>
        <begin position="355"/>
        <end position="364"/>
    </location>
</feature>
<feature type="compositionally biased region" description="Low complexity" evidence="3">
    <location>
        <begin position="132"/>
        <end position="145"/>
    </location>
</feature>